<name>A0ABZ0HN80_TRISK</name>
<dbReference type="CDD" id="cd06278">
    <property type="entry name" value="PBP1_LacI-like"/>
    <property type="match status" value="1"/>
</dbReference>
<dbReference type="EMBL" id="CP136707">
    <property type="protein sequence ID" value="WOI35405.1"/>
    <property type="molecule type" value="Genomic_DNA"/>
</dbReference>
<dbReference type="CDD" id="cd01392">
    <property type="entry name" value="HTH_LacI"/>
    <property type="match status" value="1"/>
</dbReference>
<dbReference type="Gene3D" id="3.40.50.2300">
    <property type="match status" value="2"/>
</dbReference>
<dbReference type="Gene3D" id="1.10.260.40">
    <property type="entry name" value="lambda repressor-like DNA-binding domains"/>
    <property type="match status" value="1"/>
</dbReference>
<proteinExistence type="predicted"/>
<keyword evidence="3" id="KW-0804">Transcription</keyword>
<evidence type="ECO:0000313" key="5">
    <source>
        <dbReference type="EMBL" id="WOI35405.1"/>
    </source>
</evidence>
<dbReference type="PANTHER" id="PTHR30146:SF120">
    <property type="entry name" value="ALANINE RACEMASE"/>
    <property type="match status" value="1"/>
</dbReference>
<dbReference type="InterPro" id="IPR000843">
    <property type="entry name" value="HTH_LacI"/>
</dbReference>
<organism evidence="5 6">
    <name type="scientific">Tritonibacter scottomollicae</name>
    <name type="common">Epibacterium scottomollicae</name>
    <dbReference type="NCBI Taxonomy" id="483013"/>
    <lineage>
        <taxon>Bacteria</taxon>
        <taxon>Pseudomonadati</taxon>
        <taxon>Pseudomonadota</taxon>
        <taxon>Alphaproteobacteria</taxon>
        <taxon>Rhodobacterales</taxon>
        <taxon>Paracoccaceae</taxon>
        <taxon>Tritonibacter</taxon>
    </lineage>
</organism>
<feature type="domain" description="HTH lacI-type" evidence="4">
    <location>
        <begin position="10"/>
        <end position="64"/>
    </location>
</feature>
<accession>A0ABZ0HN80</accession>
<evidence type="ECO:0000259" key="4">
    <source>
        <dbReference type="PROSITE" id="PS50932"/>
    </source>
</evidence>
<keyword evidence="5" id="KW-0614">Plasmid</keyword>
<evidence type="ECO:0000313" key="6">
    <source>
        <dbReference type="Proteomes" id="UP001302666"/>
    </source>
</evidence>
<dbReference type="Proteomes" id="UP001302666">
    <property type="component" value="Plasmid unnamed4"/>
</dbReference>
<gene>
    <name evidence="5" type="ORF">R1T40_21935</name>
</gene>
<dbReference type="GO" id="GO:0003677">
    <property type="term" value="F:DNA binding"/>
    <property type="evidence" value="ECO:0007669"/>
    <property type="project" value="UniProtKB-KW"/>
</dbReference>
<dbReference type="SUPFAM" id="SSF53822">
    <property type="entry name" value="Periplasmic binding protein-like I"/>
    <property type="match status" value="1"/>
</dbReference>
<keyword evidence="1" id="KW-0805">Transcription regulation</keyword>
<keyword evidence="6" id="KW-1185">Reference proteome</keyword>
<reference evidence="5 6" key="1">
    <citation type="submission" date="2023-10" db="EMBL/GenBank/DDBJ databases">
        <title>Eight complete genome sequences of bacteria isolated from laboratory stock of Giant Kelp gametophytes.</title>
        <authorList>
            <person name="Tolentino B."/>
            <person name="Nuzhdin S."/>
        </authorList>
    </citation>
    <scope>NUCLEOTIDE SEQUENCE [LARGE SCALE GENOMIC DNA]</scope>
    <source>
        <strain evidence="5 6">LC.270.F.C4</strain>
        <plasmid evidence="5 6">unnamed4</plasmid>
    </source>
</reference>
<dbReference type="RefSeq" id="WP_317387094.1">
    <property type="nucleotide sequence ID" value="NZ_CP136707.1"/>
</dbReference>
<geneLocation type="plasmid" evidence="5 6">
    <name>unnamed4</name>
</geneLocation>
<dbReference type="PANTHER" id="PTHR30146">
    <property type="entry name" value="LACI-RELATED TRANSCRIPTIONAL REPRESSOR"/>
    <property type="match status" value="1"/>
</dbReference>
<sequence>MNGKGMRHKATSADVARLAGVSRATVSRCFSEADTVRKDTRDRVMQAARDLGYEPNQLARMLQTRTSDMVAVLTADFANPFQPALLEALTGGLAEMGKMPLLLKAELTPDAADDLVQVALAYRVAAVVVTVLPVSDLAIRRCVEAETPLILLNRVAEDSQAISICGDLQAGARRAADVLADGGHRRISMITGRAGHWTTRMRRGGFSHRLDEHGIDLLAQTSGDYSYSGGFQAALQIMEAFPQTDAIYACNDAMACGAMDALRSRLGRKVPDDVAVLGFDNVPVAGWEGYGLSTIHQPINRLIGNVCKLLETPDRGLSQAGMVMLEGCRFVQRGSTRPVPLQTGDIDGCAVPKKGTDI</sequence>
<dbReference type="SMART" id="SM00354">
    <property type="entry name" value="HTH_LACI"/>
    <property type="match status" value="1"/>
</dbReference>
<dbReference type="InterPro" id="IPR028082">
    <property type="entry name" value="Peripla_BP_I"/>
</dbReference>
<dbReference type="Pfam" id="PF00356">
    <property type="entry name" value="LacI"/>
    <property type="match status" value="1"/>
</dbReference>
<dbReference type="InterPro" id="IPR010982">
    <property type="entry name" value="Lambda_DNA-bd_dom_sf"/>
</dbReference>
<keyword evidence="2 5" id="KW-0238">DNA-binding</keyword>
<dbReference type="SUPFAM" id="SSF47413">
    <property type="entry name" value="lambda repressor-like DNA-binding domains"/>
    <property type="match status" value="1"/>
</dbReference>
<dbReference type="PROSITE" id="PS50932">
    <property type="entry name" value="HTH_LACI_2"/>
    <property type="match status" value="1"/>
</dbReference>
<evidence type="ECO:0000256" key="3">
    <source>
        <dbReference type="ARBA" id="ARBA00023163"/>
    </source>
</evidence>
<evidence type="ECO:0000256" key="2">
    <source>
        <dbReference type="ARBA" id="ARBA00023125"/>
    </source>
</evidence>
<dbReference type="InterPro" id="IPR046335">
    <property type="entry name" value="LacI/GalR-like_sensor"/>
</dbReference>
<evidence type="ECO:0000256" key="1">
    <source>
        <dbReference type="ARBA" id="ARBA00023015"/>
    </source>
</evidence>
<protein>
    <submittedName>
        <fullName evidence="5">LacI family DNA-binding transcriptional regulator</fullName>
    </submittedName>
</protein>
<dbReference type="Pfam" id="PF13377">
    <property type="entry name" value="Peripla_BP_3"/>
    <property type="match status" value="1"/>
</dbReference>